<evidence type="ECO:0000313" key="2">
    <source>
        <dbReference type="Proteomes" id="UP000004080"/>
    </source>
</evidence>
<proteinExistence type="predicted"/>
<name>I8IYT2_9BACL</name>
<dbReference type="EMBL" id="AKKV01000031">
    <property type="protein sequence ID" value="EIT84636.1"/>
    <property type="molecule type" value="Genomic_DNA"/>
</dbReference>
<dbReference type="PATRIC" id="fig|1196324.3.peg.3061"/>
<accession>I8IYT2</accession>
<organism evidence="1 2">
    <name type="scientific">Fictibacillus macauensis ZFHKF-1</name>
    <dbReference type="NCBI Taxonomy" id="1196324"/>
    <lineage>
        <taxon>Bacteria</taxon>
        <taxon>Bacillati</taxon>
        <taxon>Bacillota</taxon>
        <taxon>Bacilli</taxon>
        <taxon>Bacillales</taxon>
        <taxon>Fictibacillaceae</taxon>
        <taxon>Fictibacillus</taxon>
    </lineage>
</organism>
<dbReference type="STRING" id="1196324.A374_14950"/>
<dbReference type="AlphaFoldDB" id="I8IYT2"/>
<protein>
    <submittedName>
        <fullName evidence="1">Uncharacterized protein</fullName>
    </submittedName>
</protein>
<evidence type="ECO:0000313" key="1">
    <source>
        <dbReference type="EMBL" id="EIT84636.1"/>
    </source>
</evidence>
<sequence>MGKKGIPKTSVNSLTEECIRVQKVYDWITDTFSVTKNICFSQEQLRKIEEALEDPCRRPLRLQCQTPASSGHYAHGEEYYSEKDIFFCEQIGDKRDVTVPLNGSFVDAQLVDLLFTTGIKVQVVDRRGKVVTCLTTDASVLEPFVLCYPEGTDLFCRVTRVLCKIPTGSVLLNCPAPNNFQVVVTFCVDIQIEAEVKLEVLAKFCTPRENDLQAEEFEDICPSPDFPQQCPDIFPRAGCDCSTSGEASGCTGSKASEKGKLGVYADICRNCALSESSLRFTFEDENGGLNNFNFVADTFQQDSLCCEIQDGRSMKFLVSGTGNTDDGEEYDFNFAAVDSKGGSCFQLQLCDKRGVVVFESGIVQVEEGSLEVEYCVSFDDLRLR</sequence>
<dbReference type="RefSeq" id="WP_007203066.1">
    <property type="nucleotide sequence ID" value="NZ_AKKV01000031.1"/>
</dbReference>
<dbReference type="OrthoDB" id="2680078at2"/>
<dbReference type="eggNOG" id="COG3291">
    <property type="taxonomic scope" value="Bacteria"/>
</dbReference>
<gene>
    <name evidence="1" type="ORF">A374_14950</name>
</gene>
<comment type="caution">
    <text evidence="1">The sequence shown here is derived from an EMBL/GenBank/DDBJ whole genome shotgun (WGS) entry which is preliminary data.</text>
</comment>
<keyword evidence="2" id="KW-1185">Reference proteome</keyword>
<reference evidence="1 2" key="1">
    <citation type="journal article" date="2012" name="J. Bacteriol.">
        <title>Genome of Bacillus macauensis ZFHKF-1, a Long-Chain-Forming Bacterium.</title>
        <authorList>
            <person name="Cai L."/>
            <person name="Zhang T."/>
        </authorList>
    </citation>
    <scope>NUCLEOTIDE SEQUENCE [LARGE SCALE GENOMIC DNA]</scope>
    <source>
        <strain evidence="1 2">ZFHKF-1</strain>
    </source>
</reference>
<dbReference type="Proteomes" id="UP000004080">
    <property type="component" value="Unassembled WGS sequence"/>
</dbReference>